<evidence type="ECO:0000259" key="7">
    <source>
        <dbReference type="PROSITE" id="PS50850"/>
    </source>
</evidence>
<keyword evidence="5 6" id="KW-0472">Membrane</keyword>
<feature type="transmembrane region" description="Helical" evidence="6">
    <location>
        <begin position="221"/>
        <end position="239"/>
    </location>
</feature>
<dbReference type="PROSITE" id="PS50850">
    <property type="entry name" value="MFS"/>
    <property type="match status" value="1"/>
</dbReference>
<dbReference type="PANTHER" id="PTHR43129">
    <property type="entry name" value="FOSMIDOMYCIN RESISTANCE PROTEIN"/>
    <property type="match status" value="1"/>
</dbReference>
<evidence type="ECO:0000256" key="2">
    <source>
        <dbReference type="ARBA" id="ARBA00022448"/>
    </source>
</evidence>
<feature type="transmembrane region" description="Helical" evidence="6">
    <location>
        <begin position="53"/>
        <end position="76"/>
    </location>
</feature>
<dbReference type="Gene3D" id="1.20.1250.20">
    <property type="entry name" value="MFS general substrate transporter like domains"/>
    <property type="match status" value="2"/>
</dbReference>
<feature type="domain" description="Major facilitator superfamily (MFS) profile" evidence="7">
    <location>
        <begin position="18"/>
        <end position="398"/>
    </location>
</feature>
<proteinExistence type="predicted"/>
<dbReference type="Proteomes" id="UP000809829">
    <property type="component" value="Unassembled WGS sequence"/>
</dbReference>
<keyword evidence="9" id="KW-1185">Reference proteome</keyword>
<comment type="caution">
    <text evidence="8">The sequence shown here is derived from an EMBL/GenBank/DDBJ whole genome shotgun (WGS) entry which is preliminary data.</text>
</comment>
<feature type="transmembrane region" description="Helical" evidence="6">
    <location>
        <begin position="259"/>
        <end position="277"/>
    </location>
</feature>
<evidence type="ECO:0000256" key="3">
    <source>
        <dbReference type="ARBA" id="ARBA00022692"/>
    </source>
</evidence>
<dbReference type="InterPro" id="IPR011701">
    <property type="entry name" value="MFS"/>
</dbReference>
<feature type="transmembrane region" description="Helical" evidence="6">
    <location>
        <begin position="144"/>
        <end position="165"/>
    </location>
</feature>
<evidence type="ECO:0000313" key="8">
    <source>
        <dbReference type="EMBL" id="MBM7703655.1"/>
    </source>
</evidence>
<keyword evidence="4 6" id="KW-1133">Transmembrane helix</keyword>
<evidence type="ECO:0000256" key="4">
    <source>
        <dbReference type="ARBA" id="ARBA00022989"/>
    </source>
</evidence>
<accession>A0ABS2QW75</accession>
<reference evidence="8 9" key="1">
    <citation type="submission" date="2021-01" db="EMBL/GenBank/DDBJ databases">
        <title>Genomic Encyclopedia of Type Strains, Phase IV (KMG-IV): sequencing the most valuable type-strain genomes for metagenomic binning, comparative biology and taxonomic classification.</title>
        <authorList>
            <person name="Goeker M."/>
        </authorList>
    </citation>
    <scope>NUCLEOTIDE SEQUENCE [LARGE SCALE GENOMIC DNA]</scope>
    <source>
        <strain evidence="8 9">DSM 104297</strain>
    </source>
</reference>
<evidence type="ECO:0000313" key="9">
    <source>
        <dbReference type="Proteomes" id="UP000809829"/>
    </source>
</evidence>
<dbReference type="RefSeq" id="WP_205187610.1">
    <property type="nucleotide sequence ID" value="NZ_JAFBFC010000004.1"/>
</dbReference>
<comment type="subcellular location">
    <subcellularLocation>
        <location evidence="1">Cell membrane</location>
        <topology evidence="1">Multi-pass membrane protein</topology>
    </subcellularLocation>
</comment>
<name>A0ABS2QW75_9BACI</name>
<feature type="transmembrane region" description="Helical" evidence="6">
    <location>
        <begin position="345"/>
        <end position="365"/>
    </location>
</feature>
<dbReference type="CDD" id="cd17478">
    <property type="entry name" value="MFS_FsR"/>
    <property type="match status" value="1"/>
</dbReference>
<dbReference type="EMBL" id="JAFBFC010000004">
    <property type="protein sequence ID" value="MBM7703655.1"/>
    <property type="molecule type" value="Genomic_DNA"/>
</dbReference>
<dbReference type="Pfam" id="PF07690">
    <property type="entry name" value="MFS_1"/>
    <property type="match status" value="1"/>
</dbReference>
<keyword evidence="3 6" id="KW-0812">Transmembrane</keyword>
<feature type="transmembrane region" description="Helical" evidence="6">
    <location>
        <begin position="371"/>
        <end position="393"/>
    </location>
</feature>
<sequence>MQVAVKASQSETRTMYNILFLISLGHFLNDSMQSVIPAIFPIIGKSMSLSFTQIGWIAFVLNMTSSIMQPVFGYYADKRSSPFLLPLAMSFSMIGMVGLAFAPSFYWVLLSVFFVGLGSAIFHPEGSRVAYMAAGEKRGLAQSIYQVGGNTGQSMAPLFTAFIFVPLGQIGSIWFTVLAAVAIVVLLYVSTWYKQKLRLTQPVRKQGRTVQSKPLKKQVKFAMALLVFLVFARSWYGSGISNYYQFYLIDYYNLTIKSAQFYLFVFMIAGVLGTFFGGPLADRFGKRNIMMLSMLGAAPLTLLLPYVPLIAVTPFFFLIGFILSSSFSVTVVYAQELLPGKIGMVSGLIVGLAFGMGALGSIVLGKLADVYSLRFIMILCSFLPLIGVLTWLLPTDKRIHELNQ</sequence>
<protein>
    <submittedName>
        <fullName evidence="8">FSR family fosmidomycin resistance protein-like MFS transporter</fullName>
    </submittedName>
</protein>
<evidence type="ECO:0000256" key="5">
    <source>
        <dbReference type="ARBA" id="ARBA00023136"/>
    </source>
</evidence>
<evidence type="ECO:0000256" key="1">
    <source>
        <dbReference type="ARBA" id="ARBA00004651"/>
    </source>
</evidence>
<evidence type="ECO:0000256" key="6">
    <source>
        <dbReference type="SAM" id="Phobius"/>
    </source>
</evidence>
<gene>
    <name evidence="8" type="ORF">JOC83_002504</name>
</gene>
<dbReference type="InterPro" id="IPR020846">
    <property type="entry name" value="MFS_dom"/>
</dbReference>
<feature type="transmembrane region" description="Helical" evidence="6">
    <location>
        <begin position="105"/>
        <end position="123"/>
    </location>
</feature>
<keyword evidence="2" id="KW-0813">Transport</keyword>
<dbReference type="SUPFAM" id="SSF103473">
    <property type="entry name" value="MFS general substrate transporter"/>
    <property type="match status" value="1"/>
</dbReference>
<feature type="transmembrane region" description="Helical" evidence="6">
    <location>
        <begin position="83"/>
        <end position="99"/>
    </location>
</feature>
<feature type="transmembrane region" description="Helical" evidence="6">
    <location>
        <begin position="171"/>
        <end position="189"/>
    </location>
</feature>
<organism evidence="8 9">
    <name type="scientific">Priestia iocasae</name>
    <dbReference type="NCBI Taxonomy" id="2291674"/>
    <lineage>
        <taxon>Bacteria</taxon>
        <taxon>Bacillati</taxon>
        <taxon>Bacillota</taxon>
        <taxon>Bacilli</taxon>
        <taxon>Bacillales</taxon>
        <taxon>Bacillaceae</taxon>
        <taxon>Priestia</taxon>
    </lineage>
</organism>
<dbReference type="PANTHER" id="PTHR43129:SF1">
    <property type="entry name" value="FOSMIDOMYCIN RESISTANCE PROTEIN"/>
    <property type="match status" value="1"/>
</dbReference>
<dbReference type="InterPro" id="IPR036259">
    <property type="entry name" value="MFS_trans_sf"/>
</dbReference>